<feature type="compositionally biased region" description="Low complexity" evidence="1">
    <location>
        <begin position="36"/>
        <end position="53"/>
    </location>
</feature>
<evidence type="ECO:0000313" key="3">
    <source>
        <dbReference type="Proteomes" id="UP000715441"/>
    </source>
</evidence>
<dbReference type="Proteomes" id="UP000715441">
    <property type="component" value="Unassembled WGS sequence"/>
</dbReference>
<keyword evidence="3" id="KW-1185">Reference proteome</keyword>
<evidence type="ECO:0000256" key="1">
    <source>
        <dbReference type="SAM" id="MobiDB-lite"/>
    </source>
</evidence>
<gene>
    <name evidence="2" type="ORF">HFP15_16795</name>
</gene>
<evidence type="ECO:0000313" key="2">
    <source>
        <dbReference type="EMBL" id="NKQ54540.1"/>
    </source>
</evidence>
<feature type="region of interest" description="Disordered" evidence="1">
    <location>
        <begin position="140"/>
        <end position="166"/>
    </location>
</feature>
<evidence type="ECO:0008006" key="4">
    <source>
        <dbReference type="Google" id="ProtNLM"/>
    </source>
</evidence>
<dbReference type="RefSeq" id="WP_168516561.1">
    <property type="nucleotide sequence ID" value="NZ_JAAXLS010000010.1"/>
</dbReference>
<dbReference type="EMBL" id="JAAXLS010000010">
    <property type="protein sequence ID" value="NKQ54540.1"/>
    <property type="molecule type" value="Genomic_DNA"/>
</dbReference>
<comment type="caution">
    <text evidence="2">The sequence shown here is derived from an EMBL/GenBank/DDBJ whole genome shotgun (WGS) entry which is preliminary data.</text>
</comment>
<name>A0ABX1J408_9PSEU</name>
<organism evidence="2 3">
    <name type="scientific">Amycolatopsis acididurans</name>
    <dbReference type="NCBI Taxonomy" id="2724524"/>
    <lineage>
        <taxon>Bacteria</taxon>
        <taxon>Bacillati</taxon>
        <taxon>Actinomycetota</taxon>
        <taxon>Actinomycetes</taxon>
        <taxon>Pseudonocardiales</taxon>
        <taxon>Pseudonocardiaceae</taxon>
        <taxon>Amycolatopsis</taxon>
    </lineage>
</organism>
<protein>
    <recommendedName>
        <fullName evidence="4">Secreted protein/lipoprotein</fullName>
    </recommendedName>
</protein>
<reference evidence="2 3" key="1">
    <citation type="submission" date="2020-04" db="EMBL/GenBank/DDBJ databases">
        <title>Novel species.</title>
        <authorList>
            <person name="Teo W.F.A."/>
            <person name="Lipun K."/>
            <person name="Srisuk N."/>
            <person name="Duangmal K."/>
        </authorList>
    </citation>
    <scope>NUCLEOTIDE SEQUENCE [LARGE SCALE GENOMIC DNA]</scope>
    <source>
        <strain evidence="2 3">K13G38</strain>
    </source>
</reference>
<accession>A0ABX1J408</accession>
<proteinExistence type="predicted"/>
<feature type="region of interest" description="Disordered" evidence="1">
    <location>
        <begin position="32"/>
        <end position="55"/>
    </location>
</feature>
<sequence>MSNIGTNRRRLHVILAGTFAMLLAGCSGEYNPAPSPSSSPNLSAPSQAATSSAQDERAAVEAAYSQFWVSTFHASDKPESTWHDVVAAVAVDPQLTTTLNAMQSQKQAGIKVYGDVTARIVSVQITGASAKVVDCQDGSRAGQADAKTGDRKTVGVPRNPVNADLKRDSADGRWKVAQVTFPGGTC</sequence>